<evidence type="ECO:0000313" key="2">
    <source>
        <dbReference type="Proteomes" id="UP000199093"/>
    </source>
</evidence>
<keyword evidence="2" id="KW-1185">Reference proteome</keyword>
<accession>A0A1G8PSV2</accession>
<name>A0A1G8PSV2_9RHOB</name>
<gene>
    <name evidence="1" type="ORF">SAMN04487993_101389</name>
</gene>
<sequence>MFKPFTLLVISAGLLAGCASVRDSRVNPFNWFGGGSGPVRSAGAEAGSANPLIPERSRVSLLTREAPDYAGRPVEQISEVLLERRPGGAILRVTGVADRVGPFDVRLVEDETARGTGRLAYTLAALQQAGPRNTGARARMVTAAVWLTDQELASVSAIRVAGRSNALETRR</sequence>
<evidence type="ECO:0000313" key="1">
    <source>
        <dbReference type="EMBL" id="SDI95418.1"/>
    </source>
</evidence>
<organism evidence="1 2">
    <name type="scientific">Salipiger marinus</name>
    <dbReference type="NCBI Taxonomy" id="555512"/>
    <lineage>
        <taxon>Bacteria</taxon>
        <taxon>Pseudomonadati</taxon>
        <taxon>Pseudomonadota</taxon>
        <taxon>Alphaproteobacteria</taxon>
        <taxon>Rhodobacterales</taxon>
        <taxon>Roseobacteraceae</taxon>
        <taxon>Salipiger</taxon>
    </lineage>
</organism>
<proteinExistence type="predicted"/>
<protein>
    <recommendedName>
        <fullName evidence="3">Lipoprotein</fullName>
    </recommendedName>
</protein>
<dbReference type="STRING" id="555512.SAMN04487993_101389"/>
<dbReference type="RefSeq" id="WP_089848696.1">
    <property type="nucleotide sequence ID" value="NZ_FNEJ01000013.1"/>
</dbReference>
<dbReference type="AlphaFoldDB" id="A0A1G8PSV2"/>
<dbReference type="OrthoDB" id="7773807at2"/>
<dbReference type="EMBL" id="FNEJ01000013">
    <property type="protein sequence ID" value="SDI95418.1"/>
    <property type="molecule type" value="Genomic_DNA"/>
</dbReference>
<dbReference type="Proteomes" id="UP000199093">
    <property type="component" value="Unassembled WGS sequence"/>
</dbReference>
<reference evidence="1 2" key="1">
    <citation type="submission" date="2016-10" db="EMBL/GenBank/DDBJ databases">
        <authorList>
            <person name="de Groot N.N."/>
        </authorList>
    </citation>
    <scope>NUCLEOTIDE SEQUENCE [LARGE SCALE GENOMIC DNA]</scope>
    <source>
        <strain evidence="1 2">DSM 26424</strain>
    </source>
</reference>
<dbReference type="PROSITE" id="PS51257">
    <property type="entry name" value="PROKAR_LIPOPROTEIN"/>
    <property type="match status" value="1"/>
</dbReference>
<evidence type="ECO:0008006" key="3">
    <source>
        <dbReference type="Google" id="ProtNLM"/>
    </source>
</evidence>